<dbReference type="Proteomes" id="UP000545507">
    <property type="component" value="Unassembled WGS sequence"/>
</dbReference>
<evidence type="ECO:0000313" key="6">
    <source>
        <dbReference type="EMBL" id="NWF48669.1"/>
    </source>
</evidence>
<dbReference type="Gene3D" id="3.30.450.40">
    <property type="match status" value="1"/>
</dbReference>
<feature type="domain" description="HTH iclR-type" evidence="4">
    <location>
        <begin position="14"/>
        <end position="76"/>
    </location>
</feature>
<evidence type="ECO:0000259" key="5">
    <source>
        <dbReference type="PROSITE" id="PS51078"/>
    </source>
</evidence>
<dbReference type="InterPro" id="IPR005471">
    <property type="entry name" value="Tscrpt_reg_IclR_N"/>
</dbReference>
<dbReference type="EMBL" id="VYGV01000028">
    <property type="protein sequence ID" value="NWF48669.1"/>
    <property type="molecule type" value="Genomic_DNA"/>
</dbReference>
<protein>
    <submittedName>
        <fullName evidence="6">Helix-turn-helix domain-containing protein</fullName>
    </submittedName>
</protein>
<gene>
    <name evidence="6" type="ORF">F3K02_25910</name>
</gene>
<dbReference type="InterPro" id="IPR014757">
    <property type="entry name" value="Tscrpt_reg_IclR_C"/>
</dbReference>
<reference evidence="6 7" key="1">
    <citation type="submission" date="2019-09" db="EMBL/GenBank/DDBJ databases">
        <title>Hydrogenophaga aromatica sp. nov., isolated from a para-xylene-degrading enrichment culture.</title>
        <authorList>
            <person name="Tancsics A."/>
            <person name="Banerjee S."/>
        </authorList>
    </citation>
    <scope>NUCLEOTIDE SEQUENCE [LARGE SCALE GENOMIC DNA]</scope>
    <source>
        <strain evidence="6 7">D2P1</strain>
    </source>
</reference>
<dbReference type="PANTHER" id="PTHR30136">
    <property type="entry name" value="HELIX-TURN-HELIX TRANSCRIPTIONAL REGULATOR, ICLR FAMILY"/>
    <property type="match status" value="1"/>
</dbReference>
<keyword evidence="7" id="KW-1185">Reference proteome</keyword>
<dbReference type="RefSeq" id="WP_177139429.1">
    <property type="nucleotide sequence ID" value="NZ_VYGV01000028.1"/>
</dbReference>
<dbReference type="GO" id="GO:0003700">
    <property type="term" value="F:DNA-binding transcription factor activity"/>
    <property type="evidence" value="ECO:0007669"/>
    <property type="project" value="TreeGrafter"/>
</dbReference>
<evidence type="ECO:0000259" key="4">
    <source>
        <dbReference type="PROSITE" id="PS51077"/>
    </source>
</evidence>
<evidence type="ECO:0000256" key="3">
    <source>
        <dbReference type="ARBA" id="ARBA00023163"/>
    </source>
</evidence>
<dbReference type="SMART" id="SM00346">
    <property type="entry name" value="HTH_ICLR"/>
    <property type="match status" value="1"/>
</dbReference>
<dbReference type="AlphaFoldDB" id="A0A7Y8H2F9"/>
<dbReference type="SUPFAM" id="SSF46785">
    <property type="entry name" value="Winged helix' DNA-binding domain"/>
    <property type="match status" value="1"/>
</dbReference>
<keyword evidence="2" id="KW-0238">DNA-binding</keyword>
<dbReference type="PANTHER" id="PTHR30136:SF33">
    <property type="entry name" value="TRANSCRIPTIONAL REGULATORY PROTEIN"/>
    <property type="match status" value="1"/>
</dbReference>
<dbReference type="Pfam" id="PF01614">
    <property type="entry name" value="IclR_C"/>
    <property type="match status" value="1"/>
</dbReference>
<dbReference type="InterPro" id="IPR036390">
    <property type="entry name" value="WH_DNA-bd_sf"/>
</dbReference>
<dbReference type="InterPro" id="IPR050707">
    <property type="entry name" value="HTH_MetabolicPath_Reg"/>
</dbReference>
<name>A0A7Y8H2F9_9BURK</name>
<dbReference type="Gene3D" id="1.10.10.10">
    <property type="entry name" value="Winged helix-like DNA-binding domain superfamily/Winged helix DNA-binding domain"/>
    <property type="match status" value="1"/>
</dbReference>
<dbReference type="SUPFAM" id="SSF55781">
    <property type="entry name" value="GAF domain-like"/>
    <property type="match status" value="1"/>
</dbReference>
<dbReference type="GO" id="GO:0045892">
    <property type="term" value="P:negative regulation of DNA-templated transcription"/>
    <property type="evidence" value="ECO:0007669"/>
    <property type="project" value="TreeGrafter"/>
</dbReference>
<organism evidence="6 7">
    <name type="scientific">Hydrogenophaga aromaticivorans</name>
    <dbReference type="NCBI Taxonomy" id="2610898"/>
    <lineage>
        <taxon>Bacteria</taxon>
        <taxon>Pseudomonadati</taxon>
        <taxon>Pseudomonadota</taxon>
        <taxon>Betaproteobacteria</taxon>
        <taxon>Burkholderiales</taxon>
        <taxon>Comamonadaceae</taxon>
        <taxon>Hydrogenophaga</taxon>
    </lineage>
</organism>
<accession>A0A7Y8H2F9</accession>
<dbReference type="InterPro" id="IPR029016">
    <property type="entry name" value="GAF-like_dom_sf"/>
</dbReference>
<evidence type="ECO:0000313" key="7">
    <source>
        <dbReference type="Proteomes" id="UP000545507"/>
    </source>
</evidence>
<feature type="domain" description="IclR-ED" evidence="5">
    <location>
        <begin position="77"/>
        <end position="256"/>
    </location>
</feature>
<dbReference type="GO" id="GO:0003677">
    <property type="term" value="F:DNA binding"/>
    <property type="evidence" value="ECO:0007669"/>
    <property type="project" value="UniProtKB-KW"/>
</dbReference>
<dbReference type="Pfam" id="PF09339">
    <property type="entry name" value="HTH_IclR"/>
    <property type="match status" value="1"/>
</dbReference>
<sequence length="260" mass="28812">MNPLEENPGRSASNRSLLRGADILRAFRPGSDLLGNGEIAERTGLSNSTVSRLTQTLVAAGLLQQDRARRAYRLAPLVLSLGHAMRSGSQVLAIAAPRMRALAERERINVGLAYPDRDEMVYLESIRYNRRVALRNVVSGQRVPMELTSLGQAYLATAPVERYRVLEPIFKRRNGRHWQEVKKAIEASIDSMKTKGYCWASWQPEVIAVATAFASAEGICVINVSVSTQEEAERWVAALAPKLMSLKSDICSELLRLPEP</sequence>
<proteinExistence type="predicted"/>
<evidence type="ECO:0000256" key="1">
    <source>
        <dbReference type="ARBA" id="ARBA00023015"/>
    </source>
</evidence>
<comment type="caution">
    <text evidence="6">The sequence shown here is derived from an EMBL/GenBank/DDBJ whole genome shotgun (WGS) entry which is preliminary data.</text>
</comment>
<dbReference type="PROSITE" id="PS51077">
    <property type="entry name" value="HTH_ICLR"/>
    <property type="match status" value="1"/>
</dbReference>
<keyword evidence="3" id="KW-0804">Transcription</keyword>
<evidence type="ECO:0000256" key="2">
    <source>
        <dbReference type="ARBA" id="ARBA00023125"/>
    </source>
</evidence>
<dbReference type="PROSITE" id="PS51078">
    <property type="entry name" value="ICLR_ED"/>
    <property type="match status" value="1"/>
</dbReference>
<dbReference type="InterPro" id="IPR036388">
    <property type="entry name" value="WH-like_DNA-bd_sf"/>
</dbReference>
<keyword evidence="1" id="KW-0805">Transcription regulation</keyword>